<dbReference type="InterPro" id="IPR044647">
    <property type="entry name" value="RTNLB17/18/21"/>
</dbReference>
<evidence type="ECO:0000256" key="7">
    <source>
        <dbReference type="SAM" id="MobiDB-lite"/>
    </source>
</evidence>
<gene>
    <name evidence="9" type="ORF">TAV2_LOCUS11380</name>
</gene>
<evidence type="ECO:0000256" key="5">
    <source>
        <dbReference type="ARBA" id="ARBA00023136"/>
    </source>
</evidence>
<feature type="domain" description="Reticulon" evidence="8">
    <location>
        <begin position="175"/>
        <end position="337"/>
    </location>
</feature>
<reference evidence="9 10" key="1">
    <citation type="submission" date="2022-03" db="EMBL/GenBank/DDBJ databases">
        <authorList>
            <person name="Nunn A."/>
            <person name="Chopra R."/>
            <person name="Nunn A."/>
            <person name="Contreras Garrido A."/>
        </authorList>
    </citation>
    <scope>NUCLEOTIDE SEQUENCE [LARGE SCALE GENOMIC DNA]</scope>
</reference>
<sequence length="433" mass="48315">MDSTPPYHRSNTKSASRLDDWKQEPPKNLSLDLVLVSPIPKSSDTPCASLRSSSSPVPLGDTLLLSPSPLRKSKTRLADRLEMASEEAAAAVRKRGKAKGGQKGLLASPRIPRRSRRRSEAVEEKEVVEEVAKPRKRKTSGRPTKEKPSSAAAPPPCSSSSDACQSDLNRIGEIISDLVMWRDAAKSTLWFGFGCLCFLSSCFAKGVNFSVFSVVSNLGLVLLCGSFLSNTLCQRKNEDTKREFHVSEDDVLRLARRFLPAANFAISKTSELFSGEPSMTLKVTPFLLIGAEYGHLITLWRLSAFGFFLSFTIPKLYSCYTHQISQKVERVRRRISEAWGMCSHKKILAGSAVTAFWNLTSIRIRIFAVFIILVIFRYRRQNLQLNPDQVEPVESESEKQEEETLPQEEQTTQPQDEQALVMVVAETQGSKKL</sequence>
<comment type="caution">
    <text evidence="6">Lacks conserved residue(s) required for the propagation of feature annotation.</text>
</comment>
<feature type="region of interest" description="Disordered" evidence="7">
    <location>
        <begin position="38"/>
        <end position="163"/>
    </location>
</feature>
<accession>A0AAU9RUY0</accession>
<evidence type="ECO:0000259" key="8">
    <source>
        <dbReference type="PROSITE" id="PS50845"/>
    </source>
</evidence>
<dbReference type="Proteomes" id="UP000836841">
    <property type="component" value="Chromosome 3"/>
</dbReference>
<keyword evidence="2 6" id="KW-0812">Transmembrane</keyword>
<feature type="compositionally biased region" description="Acidic residues" evidence="7">
    <location>
        <begin position="391"/>
        <end position="406"/>
    </location>
</feature>
<evidence type="ECO:0000256" key="1">
    <source>
        <dbReference type="ARBA" id="ARBA00004477"/>
    </source>
</evidence>
<keyword evidence="4 6" id="KW-1133">Transmembrane helix</keyword>
<dbReference type="EMBL" id="OU466859">
    <property type="protein sequence ID" value="CAH2051139.1"/>
    <property type="molecule type" value="Genomic_DNA"/>
</dbReference>
<keyword evidence="3 6" id="KW-0256">Endoplasmic reticulum</keyword>
<evidence type="ECO:0000256" key="6">
    <source>
        <dbReference type="RuleBase" id="RU363132"/>
    </source>
</evidence>
<evidence type="ECO:0000256" key="2">
    <source>
        <dbReference type="ARBA" id="ARBA00022692"/>
    </source>
</evidence>
<keyword evidence="5 6" id="KW-0472">Membrane</keyword>
<dbReference type="GO" id="GO:0005789">
    <property type="term" value="C:endoplasmic reticulum membrane"/>
    <property type="evidence" value="ECO:0007669"/>
    <property type="project" value="UniProtKB-SubCell"/>
</dbReference>
<proteinExistence type="predicted"/>
<feature type="compositionally biased region" description="Basic and acidic residues" evidence="7">
    <location>
        <begin position="118"/>
        <end position="133"/>
    </location>
</feature>
<dbReference type="InterPro" id="IPR003388">
    <property type="entry name" value="Reticulon"/>
</dbReference>
<feature type="region of interest" description="Disordered" evidence="7">
    <location>
        <begin position="1"/>
        <end position="25"/>
    </location>
</feature>
<dbReference type="PANTHER" id="PTHR46626:SF2">
    <property type="entry name" value="RETICULON-LIKE PROTEIN B17"/>
    <property type="match status" value="1"/>
</dbReference>
<keyword evidence="10" id="KW-1185">Reference proteome</keyword>
<name>A0AAU9RUY0_THLAR</name>
<dbReference type="PANTHER" id="PTHR46626">
    <property type="entry name" value="RETICULON-LIKE PROTEIN B17"/>
    <property type="match status" value="1"/>
</dbReference>
<feature type="compositionally biased region" description="Polar residues" evidence="7">
    <location>
        <begin position="40"/>
        <end position="56"/>
    </location>
</feature>
<feature type="compositionally biased region" description="Basic and acidic residues" evidence="7">
    <location>
        <begin position="16"/>
        <end position="25"/>
    </location>
</feature>
<feature type="transmembrane region" description="Helical" evidence="6">
    <location>
        <begin position="355"/>
        <end position="376"/>
    </location>
</feature>
<dbReference type="PROSITE" id="PS50845">
    <property type="entry name" value="RETICULON"/>
    <property type="match status" value="1"/>
</dbReference>
<evidence type="ECO:0000256" key="4">
    <source>
        <dbReference type="ARBA" id="ARBA00022989"/>
    </source>
</evidence>
<evidence type="ECO:0000313" key="9">
    <source>
        <dbReference type="EMBL" id="CAH2051139.1"/>
    </source>
</evidence>
<comment type="subcellular location">
    <subcellularLocation>
        <location evidence="1 6">Endoplasmic reticulum membrane</location>
        <topology evidence="1 6">Multi-pass membrane protein</topology>
    </subcellularLocation>
</comment>
<evidence type="ECO:0000313" key="10">
    <source>
        <dbReference type="Proteomes" id="UP000836841"/>
    </source>
</evidence>
<feature type="compositionally biased region" description="Low complexity" evidence="7">
    <location>
        <begin position="407"/>
        <end position="418"/>
    </location>
</feature>
<feature type="region of interest" description="Disordered" evidence="7">
    <location>
        <begin position="389"/>
        <end position="419"/>
    </location>
</feature>
<protein>
    <recommendedName>
        <fullName evidence="6">Reticulon-like protein</fullName>
    </recommendedName>
</protein>
<dbReference type="Pfam" id="PF02453">
    <property type="entry name" value="Reticulon"/>
    <property type="match status" value="1"/>
</dbReference>
<organism evidence="9 10">
    <name type="scientific">Thlaspi arvense</name>
    <name type="common">Field penny-cress</name>
    <dbReference type="NCBI Taxonomy" id="13288"/>
    <lineage>
        <taxon>Eukaryota</taxon>
        <taxon>Viridiplantae</taxon>
        <taxon>Streptophyta</taxon>
        <taxon>Embryophyta</taxon>
        <taxon>Tracheophyta</taxon>
        <taxon>Spermatophyta</taxon>
        <taxon>Magnoliopsida</taxon>
        <taxon>eudicotyledons</taxon>
        <taxon>Gunneridae</taxon>
        <taxon>Pentapetalae</taxon>
        <taxon>rosids</taxon>
        <taxon>malvids</taxon>
        <taxon>Brassicales</taxon>
        <taxon>Brassicaceae</taxon>
        <taxon>Thlaspideae</taxon>
        <taxon>Thlaspi</taxon>
    </lineage>
</organism>
<evidence type="ECO:0000256" key="3">
    <source>
        <dbReference type="ARBA" id="ARBA00022824"/>
    </source>
</evidence>
<dbReference type="AlphaFoldDB" id="A0AAU9RUY0"/>